<feature type="compositionally biased region" description="Basic and acidic residues" evidence="1">
    <location>
        <begin position="186"/>
        <end position="219"/>
    </location>
</feature>
<gene>
    <name evidence="2" type="ORF">MARPO_0068s0012</name>
</gene>
<reference evidence="3" key="1">
    <citation type="journal article" date="2017" name="Cell">
        <title>Insights into land plant evolution garnered from the Marchantia polymorpha genome.</title>
        <authorList>
            <person name="Bowman J.L."/>
            <person name="Kohchi T."/>
            <person name="Yamato K.T."/>
            <person name="Jenkins J."/>
            <person name="Shu S."/>
            <person name="Ishizaki K."/>
            <person name="Yamaoka S."/>
            <person name="Nishihama R."/>
            <person name="Nakamura Y."/>
            <person name="Berger F."/>
            <person name="Adam C."/>
            <person name="Aki S.S."/>
            <person name="Althoff F."/>
            <person name="Araki T."/>
            <person name="Arteaga-Vazquez M.A."/>
            <person name="Balasubrmanian S."/>
            <person name="Barry K."/>
            <person name="Bauer D."/>
            <person name="Boehm C.R."/>
            <person name="Briginshaw L."/>
            <person name="Caballero-Perez J."/>
            <person name="Catarino B."/>
            <person name="Chen F."/>
            <person name="Chiyoda S."/>
            <person name="Chovatia M."/>
            <person name="Davies K.M."/>
            <person name="Delmans M."/>
            <person name="Demura T."/>
            <person name="Dierschke T."/>
            <person name="Dolan L."/>
            <person name="Dorantes-Acosta A.E."/>
            <person name="Eklund D.M."/>
            <person name="Florent S.N."/>
            <person name="Flores-Sandoval E."/>
            <person name="Fujiyama A."/>
            <person name="Fukuzawa H."/>
            <person name="Galik B."/>
            <person name="Grimanelli D."/>
            <person name="Grimwood J."/>
            <person name="Grossniklaus U."/>
            <person name="Hamada T."/>
            <person name="Haseloff J."/>
            <person name="Hetherington A.J."/>
            <person name="Higo A."/>
            <person name="Hirakawa Y."/>
            <person name="Hundley H.N."/>
            <person name="Ikeda Y."/>
            <person name="Inoue K."/>
            <person name="Inoue S.I."/>
            <person name="Ishida S."/>
            <person name="Jia Q."/>
            <person name="Kakita M."/>
            <person name="Kanazawa T."/>
            <person name="Kawai Y."/>
            <person name="Kawashima T."/>
            <person name="Kennedy M."/>
            <person name="Kinose K."/>
            <person name="Kinoshita T."/>
            <person name="Kohara Y."/>
            <person name="Koide E."/>
            <person name="Komatsu K."/>
            <person name="Kopischke S."/>
            <person name="Kubo M."/>
            <person name="Kyozuka J."/>
            <person name="Lagercrantz U."/>
            <person name="Lin S.S."/>
            <person name="Lindquist E."/>
            <person name="Lipzen A.M."/>
            <person name="Lu C.W."/>
            <person name="De Luna E."/>
            <person name="Martienssen R.A."/>
            <person name="Minamino N."/>
            <person name="Mizutani M."/>
            <person name="Mizutani M."/>
            <person name="Mochizuki N."/>
            <person name="Monte I."/>
            <person name="Mosher R."/>
            <person name="Nagasaki H."/>
            <person name="Nakagami H."/>
            <person name="Naramoto S."/>
            <person name="Nishitani K."/>
            <person name="Ohtani M."/>
            <person name="Okamoto T."/>
            <person name="Okumura M."/>
            <person name="Phillips J."/>
            <person name="Pollak B."/>
            <person name="Reinders A."/>
            <person name="Rovekamp M."/>
            <person name="Sano R."/>
            <person name="Sawa S."/>
            <person name="Schmid M.W."/>
            <person name="Shirakawa M."/>
            <person name="Solano R."/>
            <person name="Spunde A."/>
            <person name="Suetsugu N."/>
            <person name="Sugano S."/>
            <person name="Sugiyama A."/>
            <person name="Sun R."/>
            <person name="Suzuki Y."/>
            <person name="Takenaka M."/>
            <person name="Takezawa D."/>
            <person name="Tomogane H."/>
            <person name="Tsuzuki M."/>
            <person name="Ueda T."/>
            <person name="Umeda M."/>
            <person name="Ward J.M."/>
            <person name="Watanabe Y."/>
            <person name="Yazaki K."/>
            <person name="Yokoyama R."/>
            <person name="Yoshitake Y."/>
            <person name="Yotsui I."/>
            <person name="Zachgo S."/>
            <person name="Schmutz J."/>
        </authorList>
    </citation>
    <scope>NUCLEOTIDE SEQUENCE [LARGE SCALE GENOMIC DNA]</scope>
    <source>
        <strain evidence="3">Tak-1</strain>
    </source>
</reference>
<dbReference type="Proteomes" id="UP000244005">
    <property type="component" value="Unassembled WGS sequence"/>
</dbReference>
<evidence type="ECO:0000256" key="1">
    <source>
        <dbReference type="SAM" id="MobiDB-lite"/>
    </source>
</evidence>
<accession>A0A2R6WPL4</accession>
<sequence>MLFIGISLNRFELGAIERGGRRDVSWPPVWNAPHLEVDVSESTARLAEVADSLHDRLESEDLRRPRWRIYCDVVSCWKELARVQGVPVHGGRSLKGGLHLPVVATGSELDLGEVGDEDEEGRRRRLHPERCESSDAIRTGRMQRARIHYLHRIIATPRVRPAQAGRTWPRGGTPAGLTRPSDAELDGPRPVEFSRSENRRPSLDRDRTAPRDQRHRWIESPEGEGASQSDDRDSTRGVTVPPPGGNSRNERRTGLKGAREGTREGGERKDLTESGEERRERERERESVEERKRNRGENRGATKTSWTVSNATEDLDLDLE</sequence>
<feature type="region of interest" description="Disordered" evidence="1">
    <location>
        <begin position="158"/>
        <end position="320"/>
    </location>
</feature>
<evidence type="ECO:0000313" key="2">
    <source>
        <dbReference type="EMBL" id="PTQ35784.1"/>
    </source>
</evidence>
<protein>
    <submittedName>
        <fullName evidence="2">Uncharacterized protein</fullName>
    </submittedName>
</protein>
<keyword evidence="3" id="KW-1185">Reference proteome</keyword>
<dbReference type="AlphaFoldDB" id="A0A2R6WPL4"/>
<dbReference type="EMBL" id="KZ772740">
    <property type="protein sequence ID" value="PTQ35784.1"/>
    <property type="molecule type" value="Genomic_DNA"/>
</dbReference>
<proteinExistence type="predicted"/>
<evidence type="ECO:0000313" key="3">
    <source>
        <dbReference type="Proteomes" id="UP000244005"/>
    </source>
</evidence>
<feature type="compositionally biased region" description="Basic and acidic residues" evidence="1">
    <location>
        <begin position="248"/>
        <end position="300"/>
    </location>
</feature>
<dbReference type="Gramene" id="Mp7g08580.1">
    <property type="protein sequence ID" value="Mp7g08580.1.cds"/>
    <property type="gene ID" value="Mp7g08580"/>
</dbReference>
<organism evidence="2 3">
    <name type="scientific">Marchantia polymorpha</name>
    <name type="common">Common liverwort</name>
    <name type="synonym">Marchantia aquatica</name>
    <dbReference type="NCBI Taxonomy" id="3197"/>
    <lineage>
        <taxon>Eukaryota</taxon>
        <taxon>Viridiplantae</taxon>
        <taxon>Streptophyta</taxon>
        <taxon>Embryophyta</taxon>
        <taxon>Marchantiophyta</taxon>
        <taxon>Marchantiopsida</taxon>
        <taxon>Marchantiidae</taxon>
        <taxon>Marchantiales</taxon>
        <taxon>Marchantiaceae</taxon>
        <taxon>Marchantia</taxon>
    </lineage>
</organism>
<name>A0A2R6WPL4_MARPO</name>
<feature type="region of interest" description="Disordered" evidence="1">
    <location>
        <begin position="109"/>
        <end position="138"/>
    </location>
</feature>
<feature type="compositionally biased region" description="Polar residues" evidence="1">
    <location>
        <begin position="301"/>
        <end position="312"/>
    </location>
</feature>
<feature type="compositionally biased region" description="Acidic residues" evidence="1">
    <location>
        <begin position="110"/>
        <end position="119"/>
    </location>
</feature>